<sequence length="120" mass="13512">MSARLGYGFKANGKGGYHGYKWKFLETTLQLSVWTAKLNGVYAPLKEMETIEAEVAFLCRQISGQWPTHQHEIHFSPSEQRHRDAASEIYYHAVGHFANKAMHATSRDCGVRTQGGLCPD</sequence>
<name>A0A1Y6IZI8_9VIBR</name>
<reference evidence="1 2" key="1">
    <citation type="submission" date="2017-05" db="EMBL/GenBank/DDBJ databases">
        <authorList>
            <person name="Song R."/>
            <person name="Chenine A.L."/>
            <person name="Ruprecht R.M."/>
        </authorList>
    </citation>
    <scope>NUCLEOTIDE SEQUENCE [LARGE SCALE GENOMIC DNA]</scope>
    <source>
        <strain evidence="1 2">CECT 7927</strain>
    </source>
</reference>
<accession>A0A1Y6IZI8</accession>
<proteinExistence type="predicted"/>
<gene>
    <name evidence="1" type="ORF">VIM7927_04452</name>
</gene>
<dbReference type="EMBL" id="FXXI01000020">
    <property type="protein sequence ID" value="SMS03085.1"/>
    <property type="molecule type" value="Genomic_DNA"/>
</dbReference>
<organism evidence="1 2">
    <name type="scientific">Vibrio mangrovi</name>
    <dbReference type="NCBI Taxonomy" id="474394"/>
    <lineage>
        <taxon>Bacteria</taxon>
        <taxon>Pseudomonadati</taxon>
        <taxon>Pseudomonadota</taxon>
        <taxon>Gammaproteobacteria</taxon>
        <taxon>Vibrionales</taxon>
        <taxon>Vibrionaceae</taxon>
        <taxon>Vibrio</taxon>
    </lineage>
</organism>
<dbReference type="Proteomes" id="UP000196125">
    <property type="component" value="Unassembled WGS sequence"/>
</dbReference>
<evidence type="ECO:0000313" key="2">
    <source>
        <dbReference type="Proteomes" id="UP000196125"/>
    </source>
</evidence>
<protein>
    <submittedName>
        <fullName evidence="1">Uncharacterized protein</fullName>
    </submittedName>
</protein>
<dbReference type="AlphaFoldDB" id="A0A1Y6IZI8"/>
<evidence type="ECO:0000313" key="1">
    <source>
        <dbReference type="EMBL" id="SMS03085.1"/>
    </source>
</evidence>